<evidence type="ECO:0000256" key="1">
    <source>
        <dbReference type="SAM" id="MobiDB-lite"/>
    </source>
</evidence>
<feature type="compositionally biased region" description="Polar residues" evidence="1">
    <location>
        <begin position="1"/>
        <end position="10"/>
    </location>
</feature>
<dbReference type="EMBL" id="ADNW02000006">
    <property type="protein sequence ID" value="EGD25312.1"/>
    <property type="molecule type" value="Genomic_DNA"/>
</dbReference>
<sequence>MVEYSANTGSVHDYPGGQPRSSHRILRKGLYLSLLIRAPVPGRSSRPTSDVFGGSGLT</sequence>
<evidence type="ECO:0000313" key="3">
    <source>
        <dbReference type="Proteomes" id="UP000004245"/>
    </source>
</evidence>
<evidence type="ECO:0000313" key="2">
    <source>
        <dbReference type="EMBL" id="EGD25312.1"/>
    </source>
</evidence>
<feature type="region of interest" description="Disordered" evidence="1">
    <location>
        <begin position="1"/>
        <end position="22"/>
    </location>
</feature>
<dbReference type="Proteomes" id="UP000004245">
    <property type="component" value="Unassembled WGS sequence"/>
</dbReference>
<keyword evidence="3" id="KW-1185">Reference proteome</keyword>
<proteinExistence type="predicted"/>
<dbReference type="AlphaFoldDB" id="E9SXM8"/>
<reference evidence="2" key="1">
    <citation type="submission" date="2011-01" db="EMBL/GenBank/DDBJ databases">
        <authorList>
            <person name="Muzny D."/>
            <person name="Qin X."/>
            <person name="Buhay C."/>
            <person name="Dugan-Rocha S."/>
            <person name="Ding Y."/>
            <person name="Chen G."/>
            <person name="Hawes A."/>
            <person name="Holder M."/>
            <person name="Jhangiani S."/>
            <person name="Johnson A."/>
            <person name="Khan Z."/>
            <person name="Li Z."/>
            <person name="Liu W."/>
            <person name="Liu X."/>
            <person name="Perez L."/>
            <person name="Shen H."/>
            <person name="Wang Q."/>
            <person name="Watt J."/>
            <person name="Xi L."/>
            <person name="Xin Y."/>
            <person name="Zhou J."/>
            <person name="Deng J."/>
            <person name="Jiang H."/>
            <person name="Liu Y."/>
            <person name="Qu J."/>
            <person name="Song X.-Z."/>
            <person name="Zhang L."/>
            <person name="Villasana D."/>
            <person name="Johnson A."/>
            <person name="Liu J."/>
            <person name="Liyanage D."/>
            <person name="Lorensuhewa L."/>
            <person name="Robinson T."/>
            <person name="Song A."/>
            <person name="Song B.-B."/>
            <person name="Dinh H."/>
            <person name="Thornton R."/>
            <person name="Coyle M."/>
            <person name="Francisco L."/>
            <person name="Jackson L."/>
            <person name="Javaid M."/>
            <person name="Korchina V."/>
            <person name="Kovar C."/>
            <person name="Mata R."/>
            <person name="Mathew T."/>
            <person name="Ngo R."/>
            <person name="Nguyen L."/>
            <person name="Nguyen N."/>
            <person name="Okwuonu G."/>
            <person name="Ongeri F."/>
            <person name="Pham C."/>
            <person name="Simmons D."/>
            <person name="Wilczek-Boney K."/>
            <person name="Hale W."/>
            <person name="Jakkamsetti A."/>
            <person name="Pham P."/>
            <person name="Ruth R."/>
            <person name="San Lucas F."/>
            <person name="Warren J."/>
            <person name="Zhang J."/>
            <person name="Zhao Z."/>
            <person name="Zhou C."/>
            <person name="Zhu D."/>
            <person name="Lee S."/>
            <person name="Bess C."/>
            <person name="Blankenburg K."/>
            <person name="Forbes L."/>
            <person name="Fu Q."/>
            <person name="Gubbala S."/>
            <person name="Hirani K."/>
            <person name="Jayaseelan J.C."/>
            <person name="Lara F."/>
            <person name="Munidasa M."/>
            <person name="Palculict T."/>
            <person name="Patil S."/>
            <person name="Pu L.-L."/>
            <person name="Saada N."/>
            <person name="Tang L."/>
            <person name="Weissenberger G."/>
            <person name="Zhu Y."/>
            <person name="Hemphill L."/>
            <person name="Shang Y."/>
            <person name="Youmans B."/>
            <person name="Ayvaz T."/>
            <person name="Ross M."/>
            <person name="Santibanez J."/>
            <person name="Aqrawi P."/>
            <person name="Gross S."/>
            <person name="Joshi V."/>
            <person name="Fowler G."/>
            <person name="Nazareth L."/>
            <person name="Reid J."/>
            <person name="Worley K."/>
            <person name="Petrosino J."/>
            <person name="Highlander S."/>
            <person name="Gibbs R."/>
        </authorList>
    </citation>
    <scope>NUCLEOTIDE SEQUENCE [LARGE SCALE GENOMIC DNA]</scope>
    <source>
        <strain evidence="2">ATCC 33707</strain>
    </source>
</reference>
<gene>
    <name evidence="2" type="ORF">HMPREF0724_11093</name>
</gene>
<organism evidence="2 3">
    <name type="scientific">Prescottella equi ATCC 33707</name>
    <dbReference type="NCBI Taxonomy" id="525370"/>
    <lineage>
        <taxon>Bacteria</taxon>
        <taxon>Bacillati</taxon>
        <taxon>Actinomycetota</taxon>
        <taxon>Actinomycetes</taxon>
        <taxon>Mycobacteriales</taxon>
        <taxon>Nocardiaceae</taxon>
        <taxon>Prescottella</taxon>
    </lineage>
</organism>
<dbReference type="HOGENOM" id="CLU_2976340_0_0_11"/>
<protein>
    <submittedName>
        <fullName evidence="2">Uncharacterized protein</fullName>
    </submittedName>
</protein>
<accession>E9SXM8</accession>
<name>E9SXM8_RHOHA</name>
<comment type="caution">
    <text evidence="2">The sequence shown here is derived from an EMBL/GenBank/DDBJ whole genome shotgun (WGS) entry which is preliminary data.</text>
</comment>